<dbReference type="Gene3D" id="1.20.1740.10">
    <property type="entry name" value="Amino acid/polyamine transporter I"/>
    <property type="match status" value="1"/>
</dbReference>
<evidence type="ECO:0000256" key="3">
    <source>
        <dbReference type="ARBA" id="ARBA00022692"/>
    </source>
</evidence>
<comment type="subcellular location">
    <subcellularLocation>
        <location evidence="1">Cell membrane</location>
        <topology evidence="1">Multi-pass membrane protein</topology>
    </subcellularLocation>
</comment>
<feature type="transmembrane region" description="Helical" evidence="6">
    <location>
        <begin position="149"/>
        <end position="169"/>
    </location>
</feature>
<evidence type="ECO:0000313" key="8">
    <source>
        <dbReference type="Proteomes" id="UP000220438"/>
    </source>
</evidence>
<evidence type="ECO:0000313" key="7">
    <source>
        <dbReference type="EMBL" id="PDX90209.1"/>
    </source>
</evidence>
<keyword evidence="2" id="KW-1003">Cell membrane</keyword>
<name>A0A2A7BFT4_9FIRM</name>
<dbReference type="InterPro" id="IPR050367">
    <property type="entry name" value="APC_superfamily"/>
</dbReference>
<dbReference type="Proteomes" id="UP000220438">
    <property type="component" value="Unassembled WGS sequence"/>
</dbReference>
<evidence type="ECO:0000256" key="5">
    <source>
        <dbReference type="ARBA" id="ARBA00023136"/>
    </source>
</evidence>
<dbReference type="GO" id="GO:0005886">
    <property type="term" value="C:plasma membrane"/>
    <property type="evidence" value="ECO:0007669"/>
    <property type="project" value="UniProtKB-SubCell"/>
</dbReference>
<gene>
    <name evidence="7" type="ORF">CHR61_04610</name>
</gene>
<feature type="transmembrane region" description="Helical" evidence="6">
    <location>
        <begin position="410"/>
        <end position="429"/>
    </location>
</feature>
<dbReference type="EMBL" id="NOUW01000014">
    <property type="protein sequence ID" value="PDX90209.1"/>
    <property type="molecule type" value="Genomic_DNA"/>
</dbReference>
<feature type="transmembrane region" description="Helical" evidence="6">
    <location>
        <begin position="41"/>
        <end position="58"/>
    </location>
</feature>
<dbReference type="InterPro" id="IPR002293">
    <property type="entry name" value="AA/rel_permease1"/>
</dbReference>
<feature type="transmembrane region" description="Helical" evidence="6">
    <location>
        <begin position="120"/>
        <end position="137"/>
    </location>
</feature>
<dbReference type="AlphaFoldDB" id="A0A2A7BFT4"/>
<keyword evidence="4 6" id="KW-1133">Transmembrane helix</keyword>
<feature type="transmembrane region" description="Helical" evidence="6">
    <location>
        <begin position="319"/>
        <end position="337"/>
    </location>
</feature>
<evidence type="ECO:0000256" key="4">
    <source>
        <dbReference type="ARBA" id="ARBA00022989"/>
    </source>
</evidence>
<dbReference type="PANTHER" id="PTHR42770:SF7">
    <property type="entry name" value="MEMBRANE PROTEIN"/>
    <property type="match status" value="1"/>
</dbReference>
<feature type="transmembrane region" description="Helical" evidence="6">
    <location>
        <begin position="343"/>
        <end position="363"/>
    </location>
</feature>
<comment type="caution">
    <text evidence="7">The sequence shown here is derived from an EMBL/GenBank/DDBJ whole genome shotgun (WGS) entry which is preliminary data.</text>
</comment>
<evidence type="ECO:0000256" key="1">
    <source>
        <dbReference type="ARBA" id="ARBA00004651"/>
    </source>
</evidence>
<dbReference type="PANTHER" id="PTHR42770">
    <property type="entry name" value="AMINO ACID TRANSPORTER-RELATED"/>
    <property type="match status" value="1"/>
</dbReference>
<dbReference type="RefSeq" id="WP_097770436.1">
    <property type="nucleotide sequence ID" value="NZ_CP065380.1"/>
</dbReference>
<feature type="transmembrane region" description="Helical" evidence="6">
    <location>
        <begin position="12"/>
        <end position="35"/>
    </location>
</feature>
<dbReference type="Pfam" id="PF13520">
    <property type="entry name" value="AA_permease_2"/>
    <property type="match status" value="1"/>
</dbReference>
<proteinExistence type="predicted"/>
<feature type="transmembrane region" description="Helical" evidence="6">
    <location>
        <begin position="79"/>
        <end position="100"/>
    </location>
</feature>
<evidence type="ECO:0000256" key="6">
    <source>
        <dbReference type="SAM" id="Phobius"/>
    </source>
</evidence>
<feature type="transmembrane region" description="Helical" evidence="6">
    <location>
        <begin position="222"/>
        <end position="251"/>
    </location>
</feature>
<feature type="transmembrane region" description="Helical" evidence="6">
    <location>
        <begin position="181"/>
        <end position="201"/>
    </location>
</feature>
<feature type="transmembrane region" description="Helical" evidence="6">
    <location>
        <begin position="384"/>
        <end position="404"/>
    </location>
</feature>
<keyword evidence="3 6" id="KW-0812">Transmembrane</keyword>
<organism evidence="7 8">
    <name type="scientific">Faecalibacterium prausnitzii</name>
    <dbReference type="NCBI Taxonomy" id="853"/>
    <lineage>
        <taxon>Bacteria</taxon>
        <taxon>Bacillati</taxon>
        <taxon>Bacillota</taxon>
        <taxon>Clostridia</taxon>
        <taxon>Eubacteriales</taxon>
        <taxon>Oscillospiraceae</taxon>
        <taxon>Faecalibacterium</taxon>
    </lineage>
</organism>
<keyword evidence="5 6" id="KW-0472">Membrane</keyword>
<feature type="transmembrane region" description="Helical" evidence="6">
    <location>
        <begin position="271"/>
        <end position="298"/>
    </location>
</feature>
<reference evidence="7 8" key="1">
    <citation type="journal article" date="2017" name="Front. Microbiol.">
        <title>New Insights into the Diversity of the Genus Faecalibacterium.</title>
        <authorList>
            <person name="Benevides L."/>
            <person name="Burman S."/>
            <person name="Martin R."/>
            <person name="Robert V."/>
            <person name="Thomas M."/>
            <person name="Miquel S."/>
            <person name="Chain F."/>
            <person name="Sokol H."/>
            <person name="Bermudez-Humaran L.G."/>
            <person name="Morrison M."/>
            <person name="Langella P."/>
            <person name="Azevedo V.A."/>
            <person name="Chatel J.M."/>
            <person name="Soares S."/>
        </authorList>
    </citation>
    <scope>NUCLEOTIDE SEQUENCE [LARGE SCALE GENOMIC DNA]</scope>
    <source>
        <strain evidence="7 8">AHMP21</strain>
    </source>
</reference>
<sequence length="464" mass="49848">MEEKGKKLGLWNIIGLGLGGAIGTGIFVLLGYGIAYTGRSISLVVAIGCFFMLLAYWYNLAMPAMFVMKGGDYSMKAMLFNPFMSGVSAWMILVNGLAMSSYSVALAQYLAIAIPSLQNHQTLVAFIAMTLFFLSTIKGSRFITILENIITLVLVASLVIFVVFGLPKVDFANTFSSADGGFFHGGFTGFVSALAVMGWACQGTTMAPVSMAAVTKNPKRTIPLGIIIITLLLAVVYGTMGIVAGGVLPYAETAGQNISVTAEAILPRALYIFFVVGGGIGAIASSALGGLGMFRYPLLQVANDGWLPSVFKKTDKNGYPYAIYLLFYVISIFPIVTGRSLDAIVSQVMIPTMLINIYMNLACLTLPKKYPEQWAQRSIKMPLWFYNICCVLGAFCAGVVAFNLFKDLTFNDAVFAVVIVVVMCVLSILRLKQGAVKAEDLAAKKEEIVRQAITDTTADEAEAA</sequence>
<accession>A0A2A7BFT4</accession>
<evidence type="ECO:0000256" key="2">
    <source>
        <dbReference type="ARBA" id="ARBA00022475"/>
    </source>
</evidence>
<dbReference type="PIRSF" id="PIRSF006060">
    <property type="entry name" value="AA_transporter"/>
    <property type="match status" value="1"/>
</dbReference>
<protein>
    <submittedName>
        <fullName evidence="7">Amino acid permease</fullName>
    </submittedName>
</protein>
<dbReference type="GO" id="GO:0022857">
    <property type="term" value="F:transmembrane transporter activity"/>
    <property type="evidence" value="ECO:0007669"/>
    <property type="project" value="InterPro"/>
</dbReference>